<evidence type="ECO:0000313" key="2">
    <source>
        <dbReference type="EMBL" id="SES20625.1"/>
    </source>
</evidence>
<dbReference type="SUPFAM" id="SSF56281">
    <property type="entry name" value="Metallo-hydrolase/oxidoreductase"/>
    <property type="match status" value="1"/>
</dbReference>
<dbReference type="Gene3D" id="3.60.15.10">
    <property type="entry name" value="Ribonuclease Z/Hydroxyacylglutathione hydrolase-like"/>
    <property type="match status" value="1"/>
</dbReference>
<dbReference type="AlphaFoldDB" id="A0A1H9VG04"/>
<accession>A0A1H9VG04</accession>
<dbReference type="PANTHER" id="PTHR42951:SF22">
    <property type="entry name" value="METALLO BETA-LACTAMASE SUPERFAMILY LIPOPROTEIN"/>
    <property type="match status" value="1"/>
</dbReference>
<dbReference type="OrthoDB" id="9761531at2"/>
<sequence length="303" mass="33777">MGVNTVIDFSSKKDIFIRNPDGSLSRMDEPYFDSEEIAPGTWKILSSGDYSYLLEGDDKAIAIDTGYGAGNIRQYLQSLTRKPLSEVINTHDHFDHTANNAYFDRAYMSEKTLPLATIPFASFNGIDFHPDEYERVVVKEGDVIDLGGRALEIFEVADHAVGSIIILDRKEKLLFTGDEFMTMGKHLKVSIDTWSGYMKKLAAYRNEFDRLCGGFGVAGADLFDSFLACTDKIMSGNEGKRCEGPQKPKFPLEKDKDGHIIYDRMLPHPGDGGAGSEEPMTDPMILEYAGTHIIYDRALNKEG</sequence>
<dbReference type="InterPro" id="IPR050855">
    <property type="entry name" value="NDM-1-like"/>
</dbReference>
<proteinExistence type="predicted"/>
<gene>
    <name evidence="2" type="ORF">SAMN04487884_12315</name>
</gene>
<dbReference type="InterPro" id="IPR036866">
    <property type="entry name" value="RibonucZ/Hydroxyglut_hydro"/>
</dbReference>
<name>A0A1H9VG04_BUTFI</name>
<organism evidence="2 3">
    <name type="scientific">Butyrivibrio fibrisolvens</name>
    <dbReference type="NCBI Taxonomy" id="831"/>
    <lineage>
        <taxon>Bacteria</taxon>
        <taxon>Bacillati</taxon>
        <taxon>Bacillota</taxon>
        <taxon>Clostridia</taxon>
        <taxon>Lachnospirales</taxon>
        <taxon>Lachnospiraceae</taxon>
        <taxon>Butyrivibrio</taxon>
    </lineage>
</organism>
<feature type="domain" description="Metallo-beta-lactamase" evidence="1">
    <location>
        <begin position="48"/>
        <end position="215"/>
    </location>
</feature>
<dbReference type="EMBL" id="FOGJ01000023">
    <property type="protein sequence ID" value="SES20625.1"/>
    <property type="molecule type" value="Genomic_DNA"/>
</dbReference>
<dbReference type="Proteomes" id="UP000182584">
    <property type="component" value="Unassembled WGS sequence"/>
</dbReference>
<evidence type="ECO:0000259" key="1">
    <source>
        <dbReference type="SMART" id="SM00849"/>
    </source>
</evidence>
<reference evidence="2 3" key="1">
    <citation type="submission" date="2016-10" db="EMBL/GenBank/DDBJ databases">
        <authorList>
            <person name="de Groot N.N."/>
        </authorList>
    </citation>
    <scope>NUCLEOTIDE SEQUENCE [LARGE SCALE GENOMIC DNA]</scope>
    <source>
        <strain evidence="2 3">AR40</strain>
    </source>
</reference>
<dbReference type="InterPro" id="IPR001279">
    <property type="entry name" value="Metallo-B-lactamas"/>
</dbReference>
<dbReference type="RefSeq" id="WP_074757642.1">
    <property type="nucleotide sequence ID" value="NZ_FOGJ01000023.1"/>
</dbReference>
<dbReference type="Pfam" id="PF00753">
    <property type="entry name" value="Lactamase_B"/>
    <property type="match status" value="1"/>
</dbReference>
<protein>
    <submittedName>
        <fullName evidence="2">Glyoxylase, beta-lactamase superfamily II</fullName>
    </submittedName>
</protein>
<dbReference type="PANTHER" id="PTHR42951">
    <property type="entry name" value="METALLO-BETA-LACTAMASE DOMAIN-CONTAINING"/>
    <property type="match status" value="1"/>
</dbReference>
<evidence type="ECO:0000313" key="3">
    <source>
        <dbReference type="Proteomes" id="UP000182584"/>
    </source>
</evidence>
<dbReference type="SMART" id="SM00849">
    <property type="entry name" value="Lactamase_B"/>
    <property type="match status" value="1"/>
</dbReference>